<comment type="catalytic activity">
    <reaction evidence="1">
        <text>Thiol-dependent hydrolysis of ester, thioester, amide, peptide and isopeptide bonds formed by the C-terminal Gly of ubiquitin (a 76-residue protein attached to proteins as an intracellular targeting signal).</text>
        <dbReference type="EC" id="3.4.19.12"/>
    </reaction>
</comment>
<dbReference type="InterPro" id="IPR036873">
    <property type="entry name" value="Rhodanese-like_dom_sf"/>
</dbReference>
<dbReference type="Gene3D" id="3.90.70.10">
    <property type="entry name" value="Cysteine proteinases"/>
    <property type="match status" value="1"/>
</dbReference>
<dbReference type="EC" id="3.4.19.12" evidence="3"/>
<feature type="compositionally biased region" description="Polar residues" evidence="8">
    <location>
        <begin position="864"/>
        <end position="883"/>
    </location>
</feature>
<feature type="compositionally biased region" description="Polar residues" evidence="8">
    <location>
        <begin position="895"/>
        <end position="908"/>
    </location>
</feature>
<feature type="compositionally biased region" description="Low complexity" evidence="8">
    <location>
        <begin position="819"/>
        <end position="832"/>
    </location>
</feature>
<dbReference type="CDD" id="cd02674">
    <property type="entry name" value="Peptidase_C19R"/>
    <property type="match status" value="1"/>
</dbReference>
<feature type="compositionally biased region" description="Low complexity" evidence="8">
    <location>
        <begin position="566"/>
        <end position="579"/>
    </location>
</feature>
<feature type="compositionally biased region" description="Low complexity" evidence="8">
    <location>
        <begin position="211"/>
        <end position="220"/>
    </location>
</feature>
<feature type="region of interest" description="Disordered" evidence="8">
    <location>
        <begin position="126"/>
        <end position="341"/>
    </location>
</feature>
<dbReference type="PROSITE" id="PS00973">
    <property type="entry name" value="USP_2"/>
    <property type="match status" value="1"/>
</dbReference>
<evidence type="ECO:0000256" key="1">
    <source>
        <dbReference type="ARBA" id="ARBA00000707"/>
    </source>
</evidence>
<evidence type="ECO:0000256" key="5">
    <source>
        <dbReference type="ARBA" id="ARBA00022786"/>
    </source>
</evidence>
<dbReference type="GO" id="GO:0004843">
    <property type="term" value="F:cysteine-type deubiquitinase activity"/>
    <property type="evidence" value="ECO:0007669"/>
    <property type="project" value="UniProtKB-EC"/>
</dbReference>
<evidence type="ECO:0000256" key="4">
    <source>
        <dbReference type="ARBA" id="ARBA00022670"/>
    </source>
</evidence>
<dbReference type="PANTHER" id="PTHR21646">
    <property type="entry name" value="UBIQUITIN CARBOXYL-TERMINAL HYDROLASE"/>
    <property type="match status" value="1"/>
</dbReference>
<dbReference type="SUPFAM" id="SSF52821">
    <property type="entry name" value="Rhodanese/Cell cycle control phosphatase"/>
    <property type="match status" value="1"/>
</dbReference>
<feature type="compositionally biased region" description="Basic and acidic residues" evidence="8">
    <location>
        <begin position="384"/>
        <end position="397"/>
    </location>
</feature>
<reference evidence="10" key="2">
    <citation type="submission" date="2023-06" db="EMBL/GenBank/DDBJ databases">
        <authorList>
            <person name="Kobayashi Y."/>
            <person name="Kayamori A."/>
            <person name="Aoki K."/>
            <person name="Shiwa Y."/>
            <person name="Fujita N."/>
            <person name="Sugita T."/>
            <person name="Iwasaki W."/>
            <person name="Tanaka N."/>
            <person name="Takashima M."/>
        </authorList>
    </citation>
    <scope>NUCLEOTIDE SEQUENCE</scope>
    <source>
        <strain evidence="10">HIS016</strain>
    </source>
</reference>
<sequence length="1331" mass="145426">MSRPPPTFPSVDELPYDKLHEAAVQLESVDATSHPPSYWFELAVRSAEAARNAQRRGSKAGQYVAYTRLAIAYQKCIFHKQLKEARVADHAWSVRVNEFKTVSFLKRDRANETFETAMRKAKALKGELKAAPVKTHKSTNSVDHEPGGSIADRMKALSGHGVDVSTRRISRDLGRGPPSRPPAPVRRPSQDLVHQRRPSLPRPPSIHNLSRRGSSASLSGVNGISPNPTGSSIRSNQSPVKNSVPLYRPASATSTASARQPQGSGSVPSSPALVTEPPFPSPRAEHTTPPILLPMVSSSQPSPRGLANAEPDKASTRSSAATPPSRPAHPLPTPPNPLSRTLSQTEAAQRLGNFEKAFPSLDQLGKQFDDDGFAIPALPTPTADEPRRVPPTPKKDDEDAAAVFLGFPNLPSVPTDLPGTQALSKRSLSPPPTPVRLDEPETDKDRPPSPPSPDVTRQNRPASTLGFSAQNSLALSPYNTPRASIVDEDTKCSSSPLAALEQGAQSSSVLGDGTPLPPANGSATMSPLSPREVATSPTPVALSTEPLTMPEPQPAPVHAANGAGPGPSDTDPPSGSAGPTKPNFPFTSSIMPETLRSYFLMPAVNVLICDVRSADEFSMGIVGAEYHARGCKVNVVWIDPTVLLRSGLTSTQLESALSLSPEAQQAAFASRHFYDLVVITDSKSTMFPSKGEPQTPAGNLRDIIYEHEFVKTLPRSPVLLVGGYEGWVEFIKARQAINMEHLQQAHGSQVPNGTAAQRNGYSNPLSSRQTNAHPIPERRPGHSREKSSNMLPSQYSKEITENFSHSTPQSMTGSRHQHSYSASYSGTAASYTPYQQAPATPTRPQMPRASHGSSNSISSASGSMQGHTVPSHNRTDTFSNYSAPTGIAPPPRASVHTSAITRRQSSTDYIEYGSPRQQPRIEYPQAHGMVRVPQPPPAAASHGLDRQDQRAPMRLPQHVENVSETEVRYWRDTRLGLTGLKNLGNTCYMNSTVQCLSATFPFTRFFLDGYYKRDLNTTSNLGTKGQLATAFASLLSVLWGERFQDLSPNTFRESIISFNNLFAGNQQHDSQEFLSFVLDGLHEDLNRVKHKPQIGMTPERERALETLPPSIASDKEWALYRQRDDSFIVDLFQGQYMSRTTCLTCRKTSTVYDSFMWLTLDLPTQKGRVLLPELIDRWVRPETLSVEDGWICTNCKVARKATKALTLVRLPPVLLIQLKRFSYGGSSWNRSDTPVIFPTNNLDLTRFVPRREPTGSENLDDPRTQIGPFKYNLYGVTNHSGTLSSGHYTAFVRDARGWKFAEDSLISDASERDVVSRPAASYILFYKRVQA</sequence>
<reference evidence="10" key="1">
    <citation type="journal article" date="2023" name="BMC Genomics">
        <title>Chromosome-level genome assemblies of Cutaneotrichosporon spp. (Trichosporonales, Basidiomycota) reveal imbalanced evolution between nucleotide sequences and chromosome synteny.</title>
        <authorList>
            <person name="Kobayashi Y."/>
            <person name="Kayamori A."/>
            <person name="Aoki K."/>
            <person name="Shiwa Y."/>
            <person name="Matsutani M."/>
            <person name="Fujita N."/>
            <person name="Sugita T."/>
            <person name="Iwasaki W."/>
            <person name="Tanaka N."/>
            <person name="Takashima M."/>
        </authorList>
    </citation>
    <scope>NUCLEOTIDE SEQUENCE</scope>
    <source>
        <strain evidence="10">HIS016</strain>
    </source>
</reference>
<feature type="compositionally biased region" description="Basic and acidic residues" evidence="8">
    <location>
        <begin position="436"/>
        <end position="447"/>
    </location>
</feature>
<dbReference type="InterPro" id="IPR050185">
    <property type="entry name" value="Ub_carboxyl-term_hydrolase"/>
</dbReference>
<evidence type="ECO:0000313" key="11">
    <source>
        <dbReference type="Proteomes" id="UP001222932"/>
    </source>
</evidence>
<feature type="compositionally biased region" description="Polar residues" evidence="8">
    <location>
        <begin position="455"/>
        <end position="481"/>
    </location>
</feature>
<dbReference type="PROSITE" id="PS50235">
    <property type="entry name" value="USP_3"/>
    <property type="match status" value="1"/>
</dbReference>
<feature type="compositionally biased region" description="Polar residues" evidence="8">
    <location>
        <begin position="222"/>
        <end position="241"/>
    </location>
</feature>
<feature type="compositionally biased region" description="Low complexity" evidence="8">
    <location>
        <begin position="849"/>
        <end position="863"/>
    </location>
</feature>
<dbReference type="GO" id="GO:0016579">
    <property type="term" value="P:protein deubiquitination"/>
    <property type="evidence" value="ECO:0007669"/>
    <property type="project" value="InterPro"/>
</dbReference>
<dbReference type="InterPro" id="IPR018200">
    <property type="entry name" value="USP_CS"/>
</dbReference>
<comment type="caution">
    <text evidence="10">The sequence shown here is derived from an EMBL/GenBank/DDBJ whole genome shotgun (WGS) entry which is preliminary data.</text>
</comment>
<keyword evidence="5" id="KW-0833">Ubl conjugation pathway</keyword>
<feature type="compositionally biased region" description="Low complexity" evidence="8">
    <location>
        <begin position="250"/>
        <end position="271"/>
    </location>
</feature>
<feature type="compositionally biased region" description="Basic and acidic residues" evidence="8">
    <location>
        <begin position="775"/>
        <end position="787"/>
    </location>
</feature>
<dbReference type="InterPro" id="IPR038765">
    <property type="entry name" value="Papain-like_cys_pep_sf"/>
</dbReference>
<evidence type="ECO:0000256" key="2">
    <source>
        <dbReference type="ARBA" id="ARBA00009085"/>
    </source>
</evidence>
<keyword evidence="6" id="KW-0378">Hydrolase</keyword>
<evidence type="ECO:0000313" key="10">
    <source>
        <dbReference type="EMBL" id="GMK54579.1"/>
    </source>
</evidence>
<dbReference type="PANTHER" id="PTHR21646:SF95">
    <property type="entry name" value="UBIQUITIN CARBOXYL-TERMINAL HYDROLASE 4-RELATED"/>
    <property type="match status" value="1"/>
</dbReference>
<feature type="compositionally biased region" description="Basic and acidic residues" evidence="8">
    <location>
        <begin position="165"/>
        <end position="174"/>
    </location>
</feature>
<keyword evidence="11" id="KW-1185">Reference proteome</keyword>
<dbReference type="InterPro" id="IPR028889">
    <property type="entry name" value="USP"/>
</dbReference>
<evidence type="ECO:0000256" key="8">
    <source>
        <dbReference type="SAM" id="MobiDB-lite"/>
    </source>
</evidence>
<feature type="compositionally biased region" description="Pro residues" evidence="8">
    <location>
        <begin position="324"/>
        <end position="337"/>
    </location>
</feature>
<proteinExistence type="inferred from homology"/>
<evidence type="ECO:0000256" key="6">
    <source>
        <dbReference type="ARBA" id="ARBA00022801"/>
    </source>
</evidence>
<evidence type="ECO:0000259" key="9">
    <source>
        <dbReference type="PROSITE" id="PS50235"/>
    </source>
</evidence>
<comment type="similarity">
    <text evidence="2">Belongs to the peptidase C19 family.</text>
</comment>
<dbReference type="PROSITE" id="PS00972">
    <property type="entry name" value="USP_1"/>
    <property type="match status" value="1"/>
</dbReference>
<gene>
    <name evidence="10" type="primary">DOA4</name>
    <name evidence="10" type="ORF">CspeluHIS016_0111650</name>
</gene>
<keyword evidence="4" id="KW-0645">Protease</keyword>
<dbReference type="GO" id="GO:0006508">
    <property type="term" value="P:proteolysis"/>
    <property type="evidence" value="ECO:0007669"/>
    <property type="project" value="UniProtKB-KW"/>
</dbReference>
<feature type="compositionally biased region" description="Polar residues" evidence="8">
    <location>
        <begin position="833"/>
        <end position="843"/>
    </location>
</feature>
<evidence type="ECO:0000256" key="3">
    <source>
        <dbReference type="ARBA" id="ARBA00012759"/>
    </source>
</evidence>
<feature type="compositionally biased region" description="Polar residues" evidence="8">
    <location>
        <begin position="788"/>
        <end position="814"/>
    </location>
</feature>
<dbReference type="InterPro" id="IPR001394">
    <property type="entry name" value="Peptidase_C19_UCH"/>
</dbReference>
<feature type="region of interest" description="Disordered" evidence="8">
    <location>
        <begin position="503"/>
        <end position="585"/>
    </location>
</feature>
<organism evidence="10 11">
    <name type="scientific">Cutaneotrichosporon spelunceum</name>
    <dbReference type="NCBI Taxonomy" id="1672016"/>
    <lineage>
        <taxon>Eukaryota</taxon>
        <taxon>Fungi</taxon>
        <taxon>Dikarya</taxon>
        <taxon>Basidiomycota</taxon>
        <taxon>Agaricomycotina</taxon>
        <taxon>Tremellomycetes</taxon>
        <taxon>Trichosporonales</taxon>
        <taxon>Trichosporonaceae</taxon>
        <taxon>Cutaneotrichosporon</taxon>
    </lineage>
</organism>
<dbReference type="Gene3D" id="3.40.250.10">
    <property type="entry name" value="Rhodanese-like domain"/>
    <property type="match status" value="1"/>
</dbReference>
<feature type="region of interest" description="Disordered" evidence="8">
    <location>
        <begin position="364"/>
        <end position="481"/>
    </location>
</feature>
<feature type="compositionally biased region" description="Polar residues" evidence="8">
    <location>
        <begin position="745"/>
        <end position="772"/>
    </location>
</feature>
<keyword evidence="7" id="KW-0788">Thiol protease</keyword>
<accession>A0AAD3YAC3</accession>
<name>A0AAD3YAC3_9TREE</name>
<dbReference type="Pfam" id="PF00443">
    <property type="entry name" value="UCH"/>
    <property type="match status" value="1"/>
</dbReference>
<protein>
    <recommendedName>
        <fullName evidence="3">ubiquitinyl hydrolase 1</fullName>
        <ecNumber evidence="3">3.4.19.12</ecNumber>
    </recommendedName>
</protein>
<dbReference type="EMBL" id="BTCM01000001">
    <property type="protein sequence ID" value="GMK54579.1"/>
    <property type="molecule type" value="Genomic_DNA"/>
</dbReference>
<feature type="domain" description="USP" evidence="9">
    <location>
        <begin position="978"/>
        <end position="1329"/>
    </location>
</feature>
<dbReference type="SUPFAM" id="SSF54001">
    <property type="entry name" value="Cysteine proteinases"/>
    <property type="match status" value="1"/>
</dbReference>
<evidence type="ECO:0000256" key="7">
    <source>
        <dbReference type="ARBA" id="ARBA00022807"/>
    </source>
</evidence>
<dbReference type="Proteomes" id="UP001222932">
    <property type="component" value="Unassembled WGS sequence"/>
</dbReference>
<feature type="region of interest" description="Disordered" evidence="8">
    <location>
        <begin position="744"/>
        <end position="916"/>
    </location>
</feature>